<reference evidence="2" key="1">
    <citation type="submission" date="2018-07" db="EMBL/GenBank/DDBJ databases">
        <authorList>
            <person name="Blom J."/>
        </authorList>
    </citation>
    <scope>NUCLEOTIDE SEQUENCE [LARGE SCALE GENOMIC DNA]</scope>
    <source>
        <strain evidence="2">CCOS 864</strain>
    </source>
</reference>
<dbReference type="EMBL" id="UIDD01000010">
    <property type="protein sequence ID" value="SUQ64476.1"/>
    <property type="molecule type" value="Genomic_DNA"/>
</dbReference>
<dbReference type="AlphaFoldDB" id="A0A380T4Q7"/>
<accession>A0A380T4Q7</accession>
<protein>
    <recommendedName>
        <fullName evidence="3">Immunity protein</fullName>
    </recommendedName>
</protein>
<evidence type="ECO:0000313" key="2">
    <source>
        <dbReference type="Proteomes" id="UP000255177"/>
    </source>
</evidence>
<keyword evidence="2" id="KW-1185">Reference proteome</keyword>
<name>A0A380T4Q7_9PSED</name>
<evidence type="ECO:0000313" key="1">
    <source>
        <dbReference type="EMBL" id="SUQ64476.1"/>
    </source>
</evidence>
<dbReference type="Proteomes" id="UP000255177">
    <property type="component" value="Unassembled WGS sequence"/>
</dbReference>
<dbReference type="RefSeq" id="WP_115088042.1">
    <property type="nucleotide sequence ID" value="NZ_CBCSFG010000001.1"/>
</dbReference>
<gene>
    <name evidence="1" type="ORF">CCOS864_03937</name>
</gene>
<proteinExistence type="predicted"/>
<evidence type="ECO:0008006" key="3">
    <source>
        <dbReference type="Google" id="ProtNLM"/>
    </source>
</evidence>
<organism evidence="1 2">
    <name type="scientific">Pseudomonas wadenswilerensis</name>
    <dbReference type="NCBI Taxonomy" id="1785161"/>
    <lineage>
        <taxon>Bacteria</taxon>
        <taxon>Pseudomonadati</taxon>
        <taxon>Pseudomonadota</taxon>
        <taxon>Gammaproteobacteria</taxon>
        <taxon>Pseudomonadales</taxon>
        <taxon>Pseudomonadaceae</taxon>
        <taxon>Pseudomonas</taxon>
    </lineage>
</organism>
<sequence>MSTIKDIILNESVADVLTALIPGSSYPRIDRMYVDYKFEVIKSGELQRTFEKLFADGVFATDNNGHPIKGPKWVAPGFVTSKKYGPAS</sequence>